<reference evidence="2 3" key="1">
    <citation type="submission" date="2018-06" db="EMBL/GenBank/DDBJ databases">
        <authorList>
            <consortium name="Pathogen Informatics"/>
            <person name="Doyle S."/>
        </authorList>
    </citation>
    <scope>NUCLEOTIDE SEQUENCE [LARGE SCALE GENOMIC DNA]</scope>
    <source>
        <strain evidence="2 3">NCTC13443</strain>
    </source>
</reference>
<dbReference type="PANTHER" id="PTHR30619:SF1">
    <property type="entry name" value="RECOMBINATION PROTEIN 2"/>
    <property type="match status" value="1"/>
</dbReference>
<dbReference type="InterPro" id="IPR001279">
    <property type="entry name" value="Metallo-B-lactamas"/>
</dbReference>
<dbReference type="CDD" id="cd07731">
    <property type="entry name" value="ComA-like_MBL-fold"/>
    <property type="match status" value="1"/>
</dbReference>
<dbReference type="EMBL" id="UGKT01000001">
    <property type="protein sequence ID" value="STT02499.1"/>
    <property type="molecule type" value="Genomic_DNA"/>
</dbReference>
<sequence length="195" mass="22391">MIIPWLRWHHLQLQGIMLSHEHLDHRGGLDSVLQAWPQAWVRSPLGWAHHLPCHRDERWQWQGLNFQALWPLPGSTAKGNNHSCVVRIDDGRSSILLTGDIERQAEQAMISRYWRHLTSTLIQVPHHGSNTSSSALLVRRVDGAAALASASRYNAWRMPSYKVVQRYRQRGYRWFAHAAAGADNGGFFRRRVANP</sequence>
<proteinExistence type="predicted"/>
<gene>
    <name evidence="2" type="primary">ycaI_2</name>
    <name evidence="2" type="ORF">NCTC13443_02852</name>
</gene>
<dbReference type="NCBIfam" id="TIGR00361">
    <property type="entry name" value="ComEC_Rec2"/>
    <property type="match status" value="1"/>
</dbReference>
<dbReference type="PANTHER" id="PTHR30619">
    <property type="entry name" value="DNA INTERNALIZATION/COMPETENCE PROTEIN COMEC/REC2"/>
    <property type="match status" value="1"/>
</dbReference>
<name>A0A377V2P2_KLEPN</name>
<keyword evidence="2" id="KW-0378">Hydrolase</keyword>
<dbReference type="GO" id="GO:0016787">
    <property type="term" value="F:hydrolase activity"/>
    <property type="evidence" value="ECO:0007669"/>
    <property type="project" value="UniProtKB-KW"/>
</dbReference>
<evidence type="ECO:0000259" key="1">
    <source>
        <dbReference type="Pfam" id="PF00753"/>
    </source>
</evidence>
<protein>
    <submittedName>
        <fullName evidence="2">Putative recombination protein with metallo-hydrolase domain</fullName>
    </submittedName>
</protein>
<evidence type="ECO:0000313" key="2">
    <source>
        <dbReference type="EMBL" id="STT02499.1"/>
    </source>
</evidence>
<accession>A0A377V2P2</accession>
<dbReference type="InterPro" id="IPR035681">
    <property type="entry name" value="ComA-like_MBL"/>
</dbReference>
<dbReference type="SUPFAM" id="SSF56281">
    <property type="entry name" value="Metallo-hydrolase/oxidoreductase"/>
    <property type="match status" value="1"/>
</dbReference>
<dbReference type="GO" id="GO:0016020">
    <property type="term" value="C:membrane"/>
    <property type="evidence" value="ECO:0007669"/>
    <property type="project" value="InterPro"/>
</dbReference>
<dbReference type="Gene3D" id="3.60.15.10">
    <property type="entry name" value="Ribonuclease Z/Hydroxyacylglutathione hydrolase-like"/>
    <property type="match status" value="1"/>
</dbReference>
<dbReference type="InterPro" id="IPR052159">
    <property type="entry name" value="Competence_DNA_uptake"/>
</dbReference>
<feature type="domain" description="Metallo-beta-lactamase" evidence="1">
    <location>
        <begin position="6"/>
        <end position="142"/>
    </location>
</feature>
<evidence type="ECO:0000313" key="3">
    <source>
        <dbReference type="Proteomes" id="UP000255518"/>
    </source>
</evidence>
<dbReference type="InterPro" id="IPR036866">
    <property type="entry name" value="RibonucZ/Hydroxyglut_hydro"/>
</dbReference>
<dbReference type="GO" id="GO:0030420">
    <property type="term" value="P:establishment of competence for transformation"/>
    <property type="evidence" value="ECO:0007669"/>
    <property type="project" value="InterPro"/>
</dbReference>
<dbReference type="AlphaFoldDB" id="A0A377V2P2"/>
<dbReference type="Proteomes" id="UP000255518">
    <property type="component" value="Unassembled WGS sequence"/>
</dbReference>
<dbReference type="Pfam" id="PF00753">
    <property type="entry name" value="Lactamase_B"/>
    <property type="match status" value="1"/>
</dbReference>
<organism evidence="2 3">
    <name type="scientific">Klebsiella pneumoniae</name>
    <dbReference type="NCBI Taxonomy" id="573"/>
    <lineage>
        <taxon>Bacteria</taxon>
        <taxon>Pseudomonadati</taxon>
        <taxon>Pseudomonadota</taxon>
        <taxon>Gammaproteobacteria</taxon>
        <taxon>Enterobacterales</taxon>
        <taxon>Enterobacteriaceae</taxon>
        <taxon>Klebsiella/Raoultella group</taxon>
        <taxon>Klebsiella</taxon>
        <taxon>Klebsiella pneumoniae complex</taxon>
    </lineage>
</organism>
<dbReference type="InterPro" id="IPR004797">
    <property type="entry name" value="Competence_ComEC/Rec2"/>
</dbReference>